<dbReference type="GO" id="GO:0015937">
    <property type="term" value="P:coenzyme A biosynthetic process"/>
    <property type="evidence" value="ECO:0007669"/>
    <property type="project" value="InterPro"/>
</dbReference>
<keyword evidence="1" id="KW-0210">Decarboxylase</keyword>
<dbReference type="InterPro" id="IPR007085">
    <property type="entry name" value="DNA/pantothenate-metab_flavo_C"/>
</dbReference>
<dbReference type="AlphaFoldDB" id="A0A5J4L621"/>
<feature type="domain" description="Flavoprotein" evidence="3">
    <location>
        <begin position="5"/>
        <end position="173"/>
    </location>
</feature>
<dbReference type="PANTHER" id="PTHR14359:SF6">
    <property type="entry name" value="PHOSPHOPANTOTHENOYLCYSTEINE DECARBOXYLASE"/>
    <property type="match status" value="1"/>
</dbReference>
<dbReference type="HAMAP" id="MF_02225">
    <property type="entry name" value="CoaBC"/>
    <property type="match status" value="1"/>
</dbReference>
<proteinExistence type="inferred from homology"/>
<dbReference type="GO" id="GO:0015941">
    <property type="term" value="P:pantothenate catabolic process"/>
    <property type="evidence" value="ECO:0007669"/>
    <property type="project" value="InterPro"/>
</dbReference>
<dbReference type="Pfam" id="PF02441">
    <property type="entry name" value="Flavoprotein"/>
    <property type="match status" value="1"/>
</dbReference>
<dbReference type="EMBL" id="BLAB01000001">
    <property type="protein sequence ID" value="GER93649.1"/>
    <property type="molecule type" value="Genomic_DNA"/>
</dbReference>
<dbReference type="NCBIfam" id="TIGR00521">
    <property type="entry name" value="coaBC_dfp"/>
    <property type="match status" value="1"/>
</dbReference>
<evidence type="ECO:0000259" key="4">
    <source>
        <dbReference type="Pfam" id="PF04127"/>
    </source>
</evidence>
<dbReference type="SUPFAM" id="SSF102645">
    <property type="entry name" value="CoaB-like"/>
    <property type="match status" value="1"/>
</dbReference>
<protein>
    <submittedName>
        <fullName evidence="5">Bifunctional phosphopantothenoylcysteine decarboxylase/phosphopantothenate--cysteine ligase CoaBC</fullName>
    </submittedName>
</protein>
<keyword evidence="2" id="KW-0456">Lyase</keyword>
<keyword evidence="5" id="KW-0436">Ligase</keyword>
<dbReference type="Gene3D" id="3.40.50.1950">
    <property type="entry name" value="Flavin prenyltransferase-like"/>
    <property type="match status" value="1"/>
</dbReference>
<dbReference type="Pfam" id="PF04127">
    <property type="entry name" value="DFP"/>
    <property type="match status" value="1"/>
</dbReference>
<dbReference type="InterPro" id="IPR005252">
    <property type="entry name" value="CoaBC"/>
</dbReference>
<evidence type="ECO:0000313" key="5">
    <source>
        <dbReference type="EMBL" id="GER93649.1"/>
    </source>
</evidence>
<dbReference type="InterPro" id="IPR035929">
    <property type="entry name" value="CoaB-like_sf"/>
</dbReference>
<comment type="caution">
    <text evidence="5">The sequence shown here is derived from an EMBL/GenBank/DDBJ whole genome shotgun (WGS) entry which is preliminary data.</text>
</comment>
<dbReference type="GO" id="GO:0004633">
    <property type="term" value="F:phosphopantothenoylcysteine decarboxylase activity"/>
    <property type="evidence" value="ECO:0007669"/>
    <property type="project" value="InterPro"/>
</dbReference>
<dbReference type="GO" id="GO:0071513">
    <property type="term" value="C:phosphopantothenoylcysteine decarboxylase complex"/>
    <property type="evidence" value="ECO:0007669"/>
    <property type="project" value="TreeGrafter"/>
</dbReference>
<sequence length="400" mass="43558">MLKDKSILLGITGSIAAYKSIELIRSLRYEGASVKVIMTDASKNFITPLSIEVASNSKVYSNMFDSPLSHVNLSAEADLFIVAPATANIISKYANGIVDDLLSTALMAFNGTIIMAPAMNWRMYENPVLQKNLQYLVSLGIKTVGPEKGSLACGEEGIGRMADIENIMETVKTALSKKDLTGENILVTAGPTREYIDPIRYISNRSSGKMGYAIAKIAKRRGADVTLISGPVSVKPPADIEVINVETAGEMHAAVMDNISMSSIFIMAAAVSDFMPLETKGSKIDKKEKLSLNLVKTIDILEEAGRFKNKPFIVGFAAETGQRLDRARKKLIDKDIDMIVFNDVSKAGSGFDVDTNEVVIIDRKVERKLPLMSKDDVAMALFDRIKELKDNGVYGVSIKS</sequence>
<dbReference type="PANTHER" id="PTHR14359">
    <property type="entry name" value="HOMO-OLIGOMERIC FLAVIN CONTAINING CYS DECARBOXYLASE FAMILY"/>
    <property type="match status" value="1"/>
</dbReference>
<evidence type="ECO:0000256" key="1">
    <source>
        <dbReference type="ARBA" id="ARBA00022793"/>
    </source>
</evidence>
<dbReference type="SUPFAM" id="SSF52507">
    <property type="entry name" value="Homo-oligomeric flavin-containing Cys decarboxylases, HFCD"/>
    <property type="match status" value="1"/>
</dbReference>
<accession>A0A5J4L621</accession>
<evidence type="ECO:0000256" key="2">
    <source>
        <dbReference type="ARBA" id="ARBA00023239"/>
    </source>
</evidence>
<name>A0A5J4L621_9ZZZZ</name>
<dbReference type="InterPro" id="IPR036551">
    <property type="entry name" value="Flavin_trans-like"/>
</dbReference>
<reference evidence="5" key="1">
    <citation type="submission" date="2019-10" db="EMBL/GenBank/DDBJ databases">
        <title>Metagenomic sequencing of thiosulfate-disproportionating enrichment culture.</title>
        <authorList>
            <person name="Umezawa K."/>
            <person name="Kojima H."/>
            <person name="Fukui M."/>
        </authorList>
    </citation>
    <scope>NUCLEOTIDE SEQUENCE</scope>
    <source>
        <strain evidence="5">45J</strain>
    </source>
</reference>
<dbReference type="GO" id="GO:0010181">
    <property type="term" value="F:FMN binding"/>
    <property type="evidence" value="ECO:0007669"/>
    <property type="project" value="InterPro"/>
</dbReference>
<gene>
    <name evidence="5" type="ORF">A45J_1403</name>
</gene>
<dbReference type="GO" id="GO:0004632">
    <property type="term" value="F:phosphopantothenate--cysteine ligase activity"/>
    <property type="evidence" value="ECO:0007669"/>
    <property type="project" value="InterPro"/>
</dbReference>
<dbReference type="InterPro" id="IPR003382">
    <property type="entry name" value="Flavoprotein"/>
</dbReference>
<feature type="domain" description="DNA/pantothenate metabolism flavoprotein C-terminal" evidence="4">
    <location>
        <begin position="180"/>
        <end position="387"/>
    </location>
</feature>
<evidence type="ECO:0000259" key="3">
    <source>
        <dbReference type="Pfam" id="PF02441"/>
    </source>
</evidence>
<dbReference type="Gene3D" id="3.40.50.10300">
    <property type="entry name" value="CoaB-like"/>
    <property type="match status" value="1"/>
</dbReference>
<organism evidence="5">
    <name type="scientific">hot springs metagenome</name>
    <dbReference type="NCBI Taxonomy" id="433727"/>
    <lineage>
        <taxon>unclassified sequences</taxon>
        <taxon>metagenomes</taxon>
        <taxon>ecological metagenomes</taxon>
    </lineage>
</organism>